<evidence type="ECO:0000256" key="1">
    <source>
        <dbReference type="SAM" id="MobiDB-lite"/>
    </source>
</evidence>
<dbReference type="AlphaFoldDB" id="A0A6N7PRB3"/>
<evidence type="ECO:0008006" key="4">
    <source>
        <dbReference type="Google" id="ProtNLM"/>
    </source>
</evidence>
<name>A0A6N7PRB3_9BACT</name>
<comment type="caution">
    <text evidence="2">The sequence shown here is derived from an EMBL/GenBank/DDBJ whole genome shotgun (WGS) entry which is preliminary data.</text>
</comment>
<evidence type="ECO:0000313" key="2">
    <source>
        <dbReference type="EMBL" id="MRG92765.1"/>
    </source>
</evidence>
<dbReference type="RefSeq" id="WP_153819602.1">
    <property type="nucleotide sequence ID" value="NZ_WJIE01000003.1"/>
</dbReference>
<proteinExistence type="predicted"/>
<keyword evidence="3" id="KW-1185">Reference proteome</keyword>
<sequence>MANETTSSKKQPKLLTRVVKGLGHWLGPETPTGKAFVAAEKGMTRAFDRLGRSERFLNLAGGALNRALRARAAYVEAQENWLHLFRLPTSTEMDDLREEVKDVRYQLEAVSSQLEVVIEALEKSRREPQGSEAARPNVNGSAAADRPS</sequence>
<organism evidence="2 3">
    <name type="scientific">Polyangium spumosum</name>
    <dbReference type="NCBI Taxonomy" id="889282"/>
    <lineage>
        <taxon>Bacteria</taxon>
        <taxon>Pseudomonadati</taxon>
        <taxon>Myxococcota</taxon>
        <taxon>Polyangia</taxon>
        <taxon>Polyangiales</taxon>
        <taxon>Polyangiaceae</taxon>
        <taxon>Polyangium</taxon>
    </lineage>
</organism>
<dbReference type="OrthoDB" id="5515163at2"/>
<gene>
    <name evidence="2" type="ORF">GF068_12620</name>
</gene>
<feature type="region of interest" description="Disordered" evidence="1">
    <location>
        <begin position="123"/>
        <end position="148"/>
    </location>
</feature>
<evidence type="ECO:0000313" key="3">
    <source>
        <dbReference type="Proteomes" id="UP000440224"/>
    </source>
</evidence>
<accession>A0A6N7PRB3</accession>
<dbReference type="EMBL" id="WJIE01000003">
    <property type="protein sequence ID" value="MRG92765.1"/>
    <property type="molecule type" value="Genomic_DNA"/>
</dbReference>
<protein>
    <recommendedName>
        <fullName evidence="4">Phasin family protein</fullName>
    </recommendedName>
</protein>
<dbReference type="Proteomes" id="UP000440224">
    <property type="component" value="Unassembled WGS sequence"/>
</dbReference>
<reference evidence="2 3" key="1">
    <citation type="submission" date="2019-10" db="EMBL/GenBank/DDBJ databases">
        <title>A soil myxobacterium in the family Polyangiaceae.</title>
        <authorList>
            <person name="Li Y."/>
            <person name="Wang J."/>
        </authorList>
    </citation>
    <scope>NUCLEOTIDE SEQUENCE [LARGE SCALE GENOMIC DNA]</scope>
    <source>
        <strain evidence="2 3">DSM 14734</strain>
    </source>
</reference>